<dbReference type="Proteomes" id="UP000199518">
    <property type="component" value="Unassembled WGS sequence"/>
</dbReference>
<dbReference type="EMBL" id="FOQD01000006">
    <property type="protein sequence ID" value="SFI18303.1"/>
    <property type="molecule type" value="Genomic_DNA"/>
</dbReference>
<accession>A0A1I3G489</accession>
<dbReference type="RefSeq" id="WP_092049598.1">
    <property type="nucleotide sequence ID" value="NZ_FOQD01000006.1"/>
</dbReference>
<sequence length="232" mass="25720">MRYVPLFLLFVLCQPALAQQKMQKVIYPGGKVVYEPVPEATAPVTTYAAHAPAVDVAAAPSSTSCCCSGGSGPCTPACKKGLNLPEVKGECGNPKTDCKPITPEIDHNITTRDEHIPFYKKCIDIKGYVPIPVLLKKTVEKCEFKKITYKIDCCEITVCVPCQKCVTISKDCVQELSKEKYDIRVCYRYTDPTIIDVYVLNAPGLPKEWLLFHETKVTVAQQEMPDLQIQAD</sequence>
<proteinExistence type="predicted"/>
<evidence type="ECO:0000256" key="1">
    <source>
        <dbReference type="SAM" id="SignalP"/>
    </source>
</evidence>
<protein>
    <submittedName>
        <fullName evidence="2">Uncharacterized protein</fullName>
    </submittedName>
</protein>
<evidence type="ECO:0000313" key="2">
    <source>
        <dbReference type="EMBL" id="SFI18303.1"/>
    </source>
</evidence>
<dbReference type="AlphaFoldDB" id="A0A1I3G489"/>
<feature type="signal peptide" evidence="1">
    <location>
        <begin position="1"/>
        <end position="18"/>
    </location>
</feature>
<feature type="chain" id="PRO_5011629983" evidence="1">
    <location>
        <begin position="19"/>
        <end position="232"/>
    </location>
</feature>
<keyword evidence="3" id="KW-1185">Reference proteome</keyword>
<organism evidence="2 3">
    <name type="scientific">Planctomicrobium piriforme</name>
    <dbReference type="NCBI Taxonomy" id="1576369"/>
    <lineage>
        <taxon>Bacteria</taxon>
        <taxon>Pseudomonadati</taxon>
        <taxon>Planctomycetota</taxon>
        <taxon>Planctomycetia</taxon>
        <taxon>Planctomycetales</taxon>
        <taxon>Planctomycetaceae</taxon>
        <taxon>Planctomicrobium</taxon>
    </lineage>
</organism>
<dbReference type="OrthoDB" id="9874261at2"/>
<gene>
    <name evidence="2" type="ORF">SAMN05421753_106175</name>
</gene>
<keyword evidence="1" id="KW-0732">Signal</keyword>
<name>A0A1I3G489_9PLAN</name>
<evidence type="ECO:0000313" key="3">
    <source>
        <dbReference type="Proteomes" id="UP000199518"/>
    </source>
</evidence>
<reference evidence="3" key="1">
    <citation type="submission" date="2016-10" db="EMBL/GenBank/DDBJ databases">
        <authorList>
            <person name="Varghese N."/>
            <person name="Submissions S."/>
        </authorList>
    </citation>
    <scope>NUCLEOTIDE SEQUENCE [LARGE SCALE GENOMIC DNA]</scope>
    <source>
        <strain evidence="3">DSM 26348</strain>
    </source>
</reference>